<feature type="domain" description="TaqI-like C-terminal specificity" evidence="9">
    <location>
        <begin position="789"/>
        <end position="946"/>
    </location>
</feature>
<dbReference type="PROSITE" id="PS00092">
    <property type="entry name" value="N6_MTASE"/>
    <property type="match status" value="1"/>
</dbReference>
<evidence type="ECO:0000256" key="4">
    <source>
        <dbReference type="ARBA" id="ARBA00022691"/>
    </source>
</evidence>
<evidence type="ECO:0000313" key="11">
    <source>
        <dbReference type="Proteomes" id="UP000606900"/>
    </source>
</evidence>
<dbReference type="InterPro" id="IPR029063">
    <property type="entry name" value="SAM-dependent_MTases_sf"/>
</dbReference>
<dbReference type="GO" id="GO:0003677">
    <property type="term" value="F:DNA binding"/>
    <property type="evidence" value="ECO:0007669"/>
    <property type="project" value="UniProtKB-KW"/>
</dbReference>
<sequence length="1072" mass="125180">MDNTLFNKTLMKKYSGKLKLTPKKFDLLKEYISKLDAGDFKAETKNYLYFYDVILKGILGYKRDDVLFDEKEDAGIGKSEFVLKSDDKKFMVIELKGQGTNLDKRQSGRSDNKSPVEQAFGYVINTGDVDWIMVSNYGEFRLYNYYEKTKYISFKVRELLDKEKFAYFMLAFSRDSHIDSGYINKAREGTLIVDRKLASEFYKLYNETRLMLIKELESQSQMERLNAIHYAQLILNRYMFICFAEDTNLLPPQISIDTIATPIQKGNIRHRSIWQRLNELCLDINEGNPFKNISGYNGGLFSEDLDFIMIRDIVDDQALFKDTYQDWNFEEYEKDINHLLGKAGPRINPIYRNMLTISSFDFSTELDVNILGHIFENSIGDIEELKEDTKGRRKKEGIFYTPNYITDYICRNTIIPYLSKSGKVESVEELISEYSNGSEIDDLESQVMSIKIVDPACGSGAFLNKAADVLLEIHKGIYDFKKGKYTSTIQTRGGRGKSRVKREAKHVKLDTYFDEVKTRQDILINNIYGVDLNEESVDITKLSLFLKVCQKYRKLPELDNNIKCGNSLIADTEYTDKPFNWEKEFPDIFQNGGFDVVIGNPPYVRQEKIKEIKPYLKDNYVVYTGLADLYVYFFEKGVNVIKNEGMLGFISSNKFIKAKYGKNLRKMILESTDFVKYVDHTFDNIFPDATTYPGVFILKKGNTDGNKIDVNNEFELKQSRLNPDDWNIERPEILDLTDKINNQGTKIRDIPDLKIFYGIKTGLMSAFIIDEKLKNQLVSEDVNNKEIIKPFVRGKDIKKWQIDFKNLYLIFSKRGINIENYPAIKKHLEQYIELLTPRNEGQKIGRKPGPYKWYELQDAVDYFEEFEKEKIIWAEISQTPRFTIDTSGLFCETTGFIMNKPNAYDLRYLASLLNSKMFFSLFKQISSFIQGKSLRYKKLYVEQLPIYPATTEEQQPLIEKADKMLQLNRELQKEVKGFKLWIQKEFYVEKLSQKLERYYELSEDAFISELRKKKVDTKSRKNREYLGREFTESLAIINPLLQELGQTDKEIDQMVYELYGLNEDEIKVIEGN</sequence>
<dbReference type="InterPro" id="IPR050953">
    <property type="entry name" value="N4_N6_ade-DNA_methylase"/>
</dbReference>
<keyword evidence="3" id="KW-0808">Transferase</keyword>
<evidence type="ECO:0000256" key="2">
    <source>
        <dbReference type="ARBA" id="ARBA00022603"/>
    </source>
</evidence>
<evidence type="ECO:0000313" key="10">
    <source>
        <dbReference type="EMBL" id="MBF4474271.1"/>
    </source>
</evidence>
<dbReference type="PANTHER" id="PTHR33841">
    <property type="entry name" value="DNA METHYLTRANSFERASE YEEA-RELATED"/>
    <property type="match status" value="1"/>
</dbReference>
<name>A0A843ALP7_METFO</name>
<proteinExistence type="predicted"/>
<dbReference type="Pfam" id="PF12950">
    <property type="entry name" value="TaqI_C"/>
    <property type="match status" value="1"/>
</dbReference>
<evidence type="ECO:0000256" key="6">
    <source>
        <dbReference type="ARBA" id="ARBA00023125"/>
    </source>
</evidence>
<dbReference type="EMBL" id="JADIIL010000011">
    <property type="protein sequence ID" value="MBF4474271.1"/>
    <property type="molecule type" value="Genomic_DNA"/>
</dbReference>
<dbReference type="AlphaFoldDB" id="A0A843ALP7"/>
<accession>A0A843ALP7</accession>
<organism evidence="10 11">
    <name type="scientific">Methanobacterium formicicum</name>
    <dbReference type="NCBI Taxonomy" id="2162"/>
    <lineage>
        <taxon>Archaea</taxon>
        <taxon>Methanobacteriati</taxon>
        <taxon>Methanobacteriota</taxon>
        <taxon>Methanomada group</taxon>
        <taxon>Methanobacteria</taxon>
        <taxon>Methanobacteriales</taxon>
        <taxon>Methanobacteriaceae</taxon>
        <taxon>Methanobacterium</taxon>
    </lineage>
</organism>
<evidence type="ECO:0000256" key="1">
    <source>
        <dbReference type="ARBA" id="ARBA00011900"/>
    </source>
</evidence>
<dbReference type="PRINTS" id="PR00507">
    <property type="entry name" value="N12N6MTFRASE"/>
</dbReference>
<comment type="catalytic activity">
    <reaction evidence="7">
        <text>a 2'-deoxyadenosine in DNA + S-adenosyl-L-methionine = an N(6)-methyl-2'-deoxyadenosine in DNA + S-adenosyl-L-homocysteine + H(+)</text>
        <dbReference type="Rhea" id="RHEA:15197"/>
        <dbReference type="Rhea" id="RHEA-COMP:12418"/>
        <dbReference type="Rhea" id="RHEA-COMP:12419"/>
        <dbReference type="ChEBI" id="CHEBI:15378"/>
        <dbReference type="ChEBI" id="CHEBI:57856"/>
        <dbReference type="ChEBI" id="CHEBI:59789"/>
        <dbReference type="ChEBI" id="CHEBI:90615"/>
        <dbReference type="ChEBI" id="CHEBI:90616"/>
        <dbReference type="EC" id="2.1.1.72"/>
    </reaction>
</comment>
<reference evidence="10" key="1">
    <citation type="submission" date="2020-10" db="EMBL/GenBank/DDBJ databases">
        <title>Dehalococcoides mccartyi of a TCE/Cr reducing biochatode.</title>
        <authorList>
            <person name="Matturro B."/>
        </authorList>
    </citation>
    <scope>NUCLEOTIDE SEQUENCE</scope>
    <source>
        <strain evidence="10">Bin2</strain>
    </source>
</reference>
<dbReference type="GO" id="GO:0032259">
    <property type="term" value="P:methylation"/>
    <property type="evidence" value="ECO:0007669"/>
    <property type="project" value="UniProtKB-KW"/>
</dbReference>
<dbReference type="Pfam" id="PF07669">
    <property type="entry name" value="Eco57I"/>
    <property type="match status" value="1"/>
</dbReference>
<keyword evidence="5" id="KW-0680">Restriction system</keyword>
<keyword evidence="6" id="KW-0238">DNA-binding</keyword>
<dbReference type="SUPFAM" id="SSF53335">
    <property type="entry name" value="S-adenosyl-L-methionine-dependent methyltransferases"/>
    <property type="match status" value="1"/>
</dbReference>
<dbReference type="RefSeq" id="WP_276698304.1">
    <property type="nucleotide sequence ID" value="NZ_JADIIL010000011.1"/>
</dbReference>
<gene>
    <name evidence="10" type="ORF">ISP06_02205</name>
</gene>
<dbReference type="Gene3D" id="3.40.50.150">
    <property type="entry name" value="Vaccinia Virus protein VP39"/>
    <property type="match status" value="1"/>
</dbReference>
<dbReference type="InterPro" id="IPR002052">
    <property type="entry name" value="DNA_methylase_N6_adenine_CS"/>
</dbReference>
<evidence type="ECO:0000256" key="5">
    <source>
        <dbReference type="ARBA" id="ARBA00022747"/>
    </source>
</evidence>
<dbReference type="PANTHER" id="PTHR33841:SF1">
    <property type="entry name" value="DNA METHYLTRANSFERASE A"/>
    <property type="match status" value="1"/>
</dbReference>
<evidence type="ECO:0000256" key="3">
    <source>
        <dbReference type="ARBA" id="ARBA00022679"/>
    </source>
</evidence>
<comment type="caution">
    <text evidence="10">The sequence shown here is derived from an EMBL/GenBank/DDBJ whole genome shotgun (WGS) entry which is preliminary data.</text>
</comment>
<evidence type="ECO:0000259" key="9">
    <source>
        <dbReference type="Pfam" id="PF12950"/>
    </source>
</evidence>
<dbReference type="Proteomes" id="UP000606900">
    <property type="component" value="Unassembled WGS sequence"/>
</dbReference>
<evidence type="ECO:0000259" key="8">
    <source>
        <dbReference type="Pfam" id="PF07669"/>
    </source>
</evidence>
<dbReference type="GO" id="GO:0009307">
    <property type="term" value="P:DNA restriction-modification system"/>
    <property type="evidence" value="ECO:0007669"/>
    <property type="project" value="UniProtKB-KW"/>
</dbReference>
<protein>
    <recommendedName>
        <fullName evidence="1">site-specific DNA-methyltransferase (adenine-specific)</fullName>
        <ecNumber evidence="1">2.1.1.72</ecNumber>
    </recommendedName>
</protein>
<feature type="domain" description="Type II methyltransferase M.TaqI-like" evidence="8">
    <location>
        <begin position="525"/>
        <end position="686"/>
    </location>
</feature>
<dbReference type="GO" id="GO:0009007">
    <property type="term" value="F:site-specific DNA-methyltransferase (adenine-specific) activity"/>
    <property type="evidence" value="ECO:0007669"/>
    <property type="project" value="UniProtKB-EC"/>
</dbReference>
<dbReference type="InterPro" id="IPR025931">
    <property type="entry name" value="TaqI_C"/>
</dbReference>
<dbReference type="EC" id="2.1.1.72" evidence="1"/>
<evidence type="ECO:0000256" key="7">
    <source>
        <dbReference type="ARBA" id="ARBA00047942"/>
    </source>
</evidence>
<dbReference type="InterPro" id="IPR011639">
    <property type="entry name" value="MethylTrfase_TaqI-like_dom"/>
</dbReference>
<keyword evidence="4" id="KW-0949">S-adenosyl-L-methionine</keyword>
<keyword evidence="2 10" id="KW-0489">Methyltransferase</keyword>